<dbReference type="SUPFAM" id="SSF53649">
    <property type="entry name" value="Alkaline phosphatase-like"/>
    <property type="match status" value="1"/>
</dbReference>
<dbReference type="PANTHER" id="PTHR45586:SF1">
    <property type="entry name" value="LIPOPOLYSACCHARIDE ASSEMBLY PROTEIN B"/>
    <property type="match status" value="1"/>
</dbReference>
<dbReference type="Pfam" id="PF01663">
    <property type="entry name" value="Phosphodiest"/>
    <property type="match status" value="1"/>
</dbReference>
<dbReference type="PANTHER" id="PTHR45586">
    <property type="entry name" value="TPR REPEAT-CONTAINING PROTEIN PA4667"/>
    <property type="match status" value="1"/>
</dbReference>
<dbReference type="SUPFAM" id="SSF52540">
    <property type="entry name" value="P-loop containing nucleoside triphosphate hydrolases"/>
    <property type="match status" value="1"/>
</dbReference>
<dbReference type="Gene3D" id="1.25.40.10">
    <property type="entry name" value="Tetratricopeptide repeat domain"/>
    <property type="match status" value="2"/>
</dbReference>
<organism evidence="4">
    <name type="scientific">hydrothermal vent metagenome</name>
    <dbReference type="NCBI Taxonomy" id="652676"/>
    <lineage>
        <taxon>unclassified sequences</taxon>
        <taxon>metagenomes</taxon>
        <taxon>ecological metagenomes</taxon>
    </lineage>
</organism>
<keyword evidence="1" id="KW-0677">Repeat</keyword>
<protein>
    <submittedName>
        <fullName evidence="4">Uncharacterized protein</fullName>
    </submittedName>
</protein>
<sequence length="861" mass="95625">MLVVGWDGADWRTIDPLIERGEMPNLKRFLDEGVRGNIATLQPMLSPMLWTSIATGKHADRHGVLGFAEPDPKTGKARPVTSSSRRCKAIWNILTDAGRPSGVINWYATHPAERIEGFVVTDRFAIATGALTQGEPHDGWPPVPGSVHPTEDLDLLAAVRIHPMMISPDQVRELVPSATDEECFTDPKLRELRVLLAHCATVHNAATAYLDERPWDFLGIYYDAIDRIAHAFMEFNPPRMAHISEADFARYKGVMEGVYRLHDMMLGRVMKLIDDETAVIICSDHGFYSDNRRPEGSSTIKAGKPVAWHRTFGMVALWGPGIKRGDQIHGATLLDITPTVLRLLDMPVARDMDGRPLVQAFETVGETMPTCETYENDTSHLPSGEALDDETTSHEMMRQLRDLGYIGDDDATGVEIDQLRNLGTVYLSTGRPRLALEQFRRVLDAKPEENGAIMTVATALLQMGRLEACEEMLDRVADDPEAAPRASLTRALVRERRGDLEGATIILEELVQSGLPSPGLLGQMGRMYLRRDLLDKAESLFVRALEYEPEDPEALDGLGVVYRRTGRAPEAVLAHVRSIALMRHRPQTHLNLARALLDADRVPWALDACRVAARMSPRDPTPHELLAEVYATRVGNAEKAAFHRKRAEALRAARQRRHEGPRKAGTPEPRGEAVTIVTGLPRSGTSLLMQMLEAGGIPALTDSLREADDDNPRGYYELEAVKRTATDDSWLDEAGGCCVKIVTALLRALPGDRQYRVVFLRRDIDEILASQAKMLNRLGRSGAALDTAELRRAFEEDLRATQEWLTHQPNIRVLEVWYGNTVKDAAGEAARLAEFVGEDLDQHAMAGAVDDGLYRQRRAKS</sequence>
<dbReference type="InterPro" id="IPR019734">
    <property type="entry name" value="TPR_rpt"/>
</dbReference>
<dbReference type="EMBL" id="UOGK01000716">
    <property type="protein sequence ID" value="VAX42559.1"/>
    <property type="molecule type" value="Genomic_DNA"/>
</dbReference>
<dbReference type="PROSITE" id="PS50005">
    <property type="entry name" value="TPR"/>
    <property type="match status" value="2"/>
</dbReference>
<dbReference type="InterPro" id="IPR051012">
    <property type="entry name" value="CellSynth/LPSAsmb/PSIAsmb"/>
</dbReference>
<dbReference type="Gene3D" id="3.40.50.300">
    <property type="entry name" value="P-loop containing nucleotide triphosphate hydrolases"/>
    <property type="match status" value="1"/>
</dbReference>
<evidence type="ECO:0000313" key="4">
    <source>
        <dbReference type="EMBL" id="VAX42559.1"/>
    </source>
</evidence>
<keyword evidence="2" id="KW-0802">TPR repeat</keyword>
<dbReference type="InterPro" id="IPR002591">
    <property type="entry name" value="Phosphodiest/P_Trfase"/>
</dbReference>
<evidence type="ECO:0000256" key="1">
    <source>
        <dbReference type="ARBA" id="ARBA00022737"/>
    </source>
</evidence>
<proteinExistence type="predicted"/>
<evidence type="ECO:0000256" key="2">
    <source>
        <dbReference type="ARBA" id="ARBA00022803"/>
    </source>
</evidence>
<gene>
    <name evidence="4" type="ORF">MNBD_PLANCTO03-1686</name>
</gene>
<dbReference type="AlphaFoldDB" id="A0A3B1DJF0"/>
<dbReference type="InterPro" id="IPR027417">
    <property type="entry name" value="P-loop_NTPase"/>
</dbReference>
<evidence type="ECO:0000256" key="3">
    <source>
        <dbReference type="SAM" id="MobiDB-lite"/>
    </source>
</evidence>
<dbReference type="InterPro" id="IPR011990">
    <property type="entry name" value="TPR-like_helical_dom_sf"/>
</dbReference>
<dbReference type="SUPFAM" id="SSF48452">
    <property type="entry name" value="TPR-like"/>
    <property type="match status" value="1"/>
</dbReference>
<dbReference type="InterPro" id="IPR017850">
    <property type="entry name" value="Alkaline_phosphatase_core_sf"/>
</dbReference>
<dbReference type="SMART" id="SM00028">
    <property type="entry name" value="TPR"/>
    <property type="match status" value="4"/>
</dbReference>
<dbReference type="Gene3D" id="3.40.720.10">
    <property type="entry name" value="Alkaline Phosphatase, subunit A"/>
    <property type="match status" value="1"/>
</dbReference>
<name>A0A3B1DJF0_9ZZZZ</name>
<dbReference type="Pfam" id="PF13432">
    <property type="entry name" value="TPR_16"/>
    <property type="match status" value="2"/>
</dbReference>
<feature type="region of interest" description="Disordered" evidence="3">
    <location>
        <begin position="648"/>
        <end position="670"/>
    </location>
</feature>
<accession>A0A3B1DJF0</accession>
<reference evidence="4" key="1">
    <citation type="submission" date="2018-06" db="EMBL/GenBank/DDBJ databases">
        <authorList>
            <person name="Zhirakovskaya E."/>
        </authorList>
    </citation>
    <scope>NUCLEOTIDE SEQUENCE</scope>
</reference>